<evidence type="ECO:0000313" key="6">
    <source>
        <dbReference type="EMBL" id="TFZ83752.1"/>
    </source>
</evidence>
<dbReference type="Pfam" id="PF01142">
    <property type="entry name" value="TruD"/>
    <property type="match status" value="2"/>
</dbReference>
<feature type="active site" description="Nucleophile" evidence="4">
    <location>
        <position position="105"/>
    </location>
</feature>
<keyword evidence="7" id="KW-1185">Reference proteome</keyword>
<evidence type="ECO:0000256" key="1">
    <source>
        <dbReference type="ARBA" id="ARBA00007953"/>
    </source>
</evidence>
<dbReference type="EMBL" id="SRIO01000002">
    <property type="protein sequence ID" value="TFZ83752.1"/>
    <property type="molecule type" value="Genomic_DNA"/>
</dbReference>
<sequence length="385" mass="41988">MTEPASCAEATEIACEAWTPIASALLGNVDWLPGAYGLPPLRGQLRVAPEDFLVEEVLGFEPDGEGQHRLIHIEKRLLNTSEVADALAQVAGVARHAVGYGGRKDRRAVARQWFSVDLAGREEPNWHAGLAALLADRLRILAVVPHRRKLRIGTLAGNRFQLHIRNVQGDREAAEARWQQIMAGGVPNYFGPQRFGEGGSNVSRALAWFAGGRPPRRSQRDLLLSAARSALFNQLLAHRVKDQSWDVARIGDVLQLEGRGSWFVYGPDESADEIAVRIRDGELHPTGPLWGAGESAADGAVRALENGLVATYPELATGLARVGLRQDRRALRVFPREARFCWQDSGLMLSFTLPPGAFATTVVKELLHPDGPDDASLSNHGVVLD</sequence>
<dbReference type="GO" id="GO:0160150">
    <property type="term" value="F:tRNA pseudouridine(13) synthase activity"/>
    <property type="evidence" value="ECO:0007669"/>
    <property type="project" value="UniProtKB-EC"/>
</dbReference>
<dbReference type="GO" id="GO:0031119">
    <property type="term" value="P:tRNA pseudouridine synthesis"/>
    <property type="evidence" value="ECO:0007669"/>
    <property type="project" value="UniProtKB-UniRule"/>
</dbReference>
<dbReference type="InterPro" id="IPR042214">
    <property type="entry name" value="TruD_catalytic"/>
</dbReference>
<dbReference type="GO" id="GO:0003723">
    <property type="term" value="F:RNA binding"/>
    <property type="evidence" value="ECO:0007669"/>
    <property type="project" value="InterPro"/>
</dbReference>
<dbReference type="InterPro" id="IPR043165">
    <property type="entry name" value="TruD_insert_sf"/>
</dbReference>
<reference evidence="6 7" key="1">
    <citation type="journal article" date="2019" name="ISME J.">
        <title>Candidatus Macondimonas diazotrophica, a novel gammaproteobacterial genus dominating crude-oil-contaminated coastal sediments.</title>
        <authorList>
            <person name="Karthikeyan S."/>
            <person name="Konstantinidis K."/>
        </authorList>
    </citation>
    <scope>NUCLEOTIDE SEQUENCE [LARGE SCALE GENOMIC DNA]</scope>
    <source>
        <strain evidence="6 7">KTK01</strain>
    </source>
</reference>
<dbReference type="OrthoDB" id="1550679at2"/>
<dbReference type="Proteomes" id="UP000297890">
    <property type="component" value="Unassembled WGS sequence"/>
</dbReference>
<dbReference type="EC" id="5.4.99.27" evidence="4"/>
<evidence type="ECO:0000259" key="5">
    <source>
        <dbReference type="PROSITE" id="PS50984"/>
    </source>
</evidence>
<gene>
    <name evidence="4" type="primary">truD</name>
    <name evidence="6" type="ORF">E4680_01865</name>
</gene>
<feature type="domain" description="TRUD" evidence="5">
    <location>
        <begin position="185"/>
        <end position="333"/>
    </location>
</feature>
<dbReference type="InterPro" id="IPR050170">
    <property type="entry name" value="TruD_pseudoU_synthase"/>
</dbReference>
<dbReference type="SUPFAM" id="SSF55120">
    <property type="entry name" value="Pseudouridine synthase"/>
    <property type="match status" value="1"/>
</dbReference>
<evidence type="ECO:0000313" key="7">
    <source>
        <dbReference type="Proteomes" id="UP000297890"/>
    </source>
</evidence>
<keyword evidence="3 4" id="KW-0413">Isomerase</keyword>
<proteinExistence type="inferred from homology"/>
<organism evidence="6 7">
    <name type="scientific">Candidatus Macondimonas diazotrophica</name>
    <dbReference type="NCBI Taxonomy" id="2305248"/>
    <lineage>
        <taxon>Bacteria</taxon>
        <taxon>Pseudomonadati</taxon>
        <taxon>Pseudomonadota</taxon>
        <taxon>Gammaproteobacteria</taxon>
        <taxon>Chromatiales</taxon>
        <taxon>Ectothiorhodospiraceae</taxon>
        <taxon>Candidatus Macondimonas</taxon>
    </lineage>
</organism>
<dbReference type="InterPro" id="IPR020103">
    <property type="entry name" value="PsdUridine_synth_cat_dom_sf"/>
</dbReference>
<comment type="similarity">
    <text evidence="1 4">Belongs to the pseudouridine synthase TruD family.</text>
</comment>
<dbReference type="GO" id="GO:0005829">
    <property type="term" value="C:cytosol"/>
    <property type="evidence" value="ECO:0007669"/>
    <property type="project" value="TreeGrafter"/>
</dbReference>
<accession>A0A4Z0FCI5</accession>
<dbReference type="CDD" id="cd02575">
    <property type="entry name" value="PseudoU_synth_EcTruD"/>
    <property type="match status" value="1"/>
</dbReference>
<dbReference type="PANTHER" id="PTHR47811">
    <property type="entry name" value="TRNA PSEUDOURIDINE SYNTHASE D"/>
    <property type="match status" value="1"/>
</dbReference>
<comment type="function">
    <text evidence="4">Responsible for synthesis of pseudouridine from uracil-13 in transfer RNAs.</text>
</comment>
<dbReference type="InterPro" id="IPR001656">
    <property type="entry name" value="PsdUridine_synth_TruD"/>
</dbReference>
<name>A0A4Z0FCI5_9GAMM</name>
<dbReference type="AlphaFoldDB" id="A0A4Z0FCI5"/>
<evidence type="ECO:0000256" key="2">
    <source>
        <dbReference type="ARBA" id="ARBA00022694"/>
    </source>
</evidence>
<dbReference type="PANTHER" id="PTHR47811:SF1">
    <property type="entry name" value="TRNA PSEUDOURIDINE SYNTHASE D"/>
    <property type="match status" value="1"/>
</dbReference>
<dbReference type="PROSITE" id="PS50984">
    <property type="entry name" value="TRUD"/>
    <property type="match status" value="1"/>
</dbReference>
<evidence type="ECO:0000256" key="3">
    <source>
        <dbReference type="ARBA" id="ARBA00023235"/>
    </source>
</evidence>
<dbReference type="InterPro" id="IPR011760">
    <property type="entry name" value="PsdUridine_synth_TruD_insert"/>
</dbReference>
<comment type="caution">
    <text evidence="6">The sequence shown here is derived from an EMBL/GenBank/DDBJ whole genome shotgun (WGS) entry which is preliminary data.</text>
</comment>
<dbReference type="Gene3D" id="3.30.2350.20">
    <property type="entry name" value="TruD, catalytic domain"/>
    <property type="match status" value="1"/>
</dbReference>
<comment type="catalytic activity">
    <reaction evidence="4">
        <text>uridine(13) in tRNA = pseudouridine(13) in tRNA</text>
        <dbReference type="Rhea" id="RHEA:42540"/>
        <dbReference type="Rhea" id="RHEA-COMP:10105"/>
        <dbReference type="Rhea" id="RHEA-COMP:10106"/>
        <dbReference type="ChEBI" id="CHEBI:65314"/>
        <dbReference type="ChEBI" id="CHEBI:65315"/>
        <dbReference type="EC" id="5.4.99.27"/>
    </reaction>
</comment>
<protein>
    <recommendedName>
        <fullName evidence="4">tRNA pseudouridine synthase D</fullName>
        <ecNumber evidence="4">5.4.99.27</ecNumber>
    </recommendedName>
    <alternativeName>
        <fullName evidence="4">tRNA pseudouridine(13) synthase</fullName>
    </alternativeName>
    <alternativeName>
        <fullName evidence="4">tRNA pseudouridylate synthase D</fullName>
    </alternativeName>
    <alternativeName>
        <fullName evidence="4">tRNA-uridine isomerase D</fullName>
    </alternativeName>
</protein>
<dbReference type="RefSeq" id="WP_135280679.1">
    <property type="nucleotide sequence ID" value="NZ_SRIO01000002.1"/>
</dbReference>
<keyword evidence="2 4" id="KW-0819">tRNA processing</keyword>
<evidence type="ECO:0000256" key="4">
    <source>
        <dbReference type="HAMAP-Rule" id="MF_01082"/>
    </source>
</evidence>
<dbReference type="Gene3D" id="3.30.2340.10">
    <property type="entry name" value="TruD, insertion domain"/>
    <property type="match status" value="1"/>
</dbReference>
<dbReference type="HAMAP" id="MF_01082">
    <property type="entry name" value="TruD"/>
    <property type="match status" value="1"/>
</dbReference>